<dbReference type="Gene3D" id="1.10.10.60">
    <property type="entry name" value="Homeodomain-like"/>
    <property type="match status" value="1"/>
</dbReference>
<dbReference type="Pfam" id="PF02954">
    <property type="entry name" value="HTH_8"/>
    <property type="match status" value="1"/>
</dbReference>
<evidence type="ECO:0000256" key="1">
    <source>
        <dbReference type="SAM" id="MobiDB-lite"/>
    </source>
</evidence>
<sequence>MDQSERAMKPVDLAAPLAGGSDGNEEPILSLRVVRTQVEIKAIIAALKRTGWNRTQAARLLNISYRGLLYKIHRHHIDPAAEGG</sequence>
<proteinExistence type="predicted"/>
<evidence type="ECO:0000313" key="4">
    <source>
        <dbReference type="Proteomes" id="UP000238701"/>
    </source>
</evidence>
<gene>
    <name evidence="3" type="ORF">SBA1_500042</name>
</gene>
<evidence type="ECO:0000259" key="2">
    <source>
        <dbReference type="Pfam" id="PF02954"/>
    </source>
</evidence>
<dbReference type="InterPro" id="IPR002197">
    <property type="entry name" value="HTH_Fis"/>
</dbReference>
<dbReference type="Proteomes" id="UP000238701">
    <property type="component" value="Unassembled WGS sequence"/>
</dbReference>
<accession>A0A2U3KW52</accession>
<dbReference type="AlphaFoldDB" id="A0A2U3KW52"/>
<dbReference type="InterPro" id="IPR009057">
    <property type="entry name" value="Homeodomain-like_sf"/>
</dbReference>
<feature type="region of interest" description="Disordered" evidence="1">
    <location>
        <begin position="1"/>
        <end position="24"/>
    </location>
</feature>
<dbReference type="GO" id="GO:0043565">
    <property type="term" value="F:sequence-specific DNA binding"/>
    <property type="evidence" value="ECO:0007669"/>
    <property type="project" value="InterPro"/>
</dbReference>
<dbReference type="PRINTS" id="PR01590">
    <property type="entry name" value="HTHFIS"/>
</dbReference>
<evidence type="ECO:0000313" key="3">
    <source>
        <dbReference type="EMBL" id="SPF43891.1"/>
    </source>
</evidence>
<reference evidence="4" key="1">
    <citation type="submission" date="2018-02" db="EMBL/GenBank/DDBJ databases">
        <authorList>
            <person name="Hausmann B."/>
        </authorList>
    </citation>
    <scope>NUCLEOTIDE SEQUENCE [LARGE SCALE GENOMIC DNA]</scope>
    <source>
        <strain evidence="4">Peat soil MAG SbA1</strain>
    </source>
</reference>
<feature type="domain" description="DNA binding HTH" evidence="2">
    <location>
        <begin position="36"/>
        <end position="74"/>
    </location>
</feature>
<dbReference type="EMBL" id="OMOD01000145">
    <property type="protein sequence ID" value="SPF43891.1"/>
    <property type="molecule type" value="Genomic_DNA"/>
</dbReference>
<name>A0A2U3KW52_9BACT</name>
<dbReference type="SUPFAM" id="SSF46689">
    <property type="entry name" value="Homeodomain-like"/>
    <property type="match status" value="1"/>
</dbReference>
<protein>
    <recommendedName>
        <fullName evidence="2">DNA binding HTH domain-containing protein</fullName>
    </recommendedName>
</protein>
<organism evidence="3 4">
    <name type="scientific">Candidatus Sulfotelmatobacter kueseliae</name>
    <dbReference type="NCBI Taxonomy" id="2042962"/>
    <lineage>
        <taxon>Bacteria</taxon>
        <taxon>Pseudomonadati</taxon>
        <taxon>Acidobacteriota</taxon>
        <taxon>Terriglobia</taxon>
        <taxon>Terriglobales</taxon>
        <taxon>Candidatus Korobacteraceae</taxon>
        <taxon>Candidatus Sulfotelmatobacter</taxon>
    </lineage>
</organism>